<keyword evidence="3" id="KW-0050">Antiport</keyword>
<feature type="transmembrane region" description="Helical" evidence="10">
    <location>
        <begin position="383"/>
        <end position="401"/>
    </location>
</feature>
<dbReference type="PANTHER" id="PTHR43298:SF2">
    <property type="entry name" value="FMN_FAD EXPORTER YEEO-RELATED"/>
    <property type="match status" value="1"/>
</dbReference>
<proteinExistence type="predicted"/>
<dbReference type="AlphaFoldDB" id="A0A8J3ERH6"/>
<dbReference type="CDD" id="cd13131">
    <property type="entry name" value="MATE_NorM_like"/>
    <property type="match status" value="1"/>
</dbReference>
<evidence type="ECO:0000256" key="1">
    <source>
        <dbReference type="ARBA" id="ARBA00004429"/>
    </source>
</evidence>
<evidence type="ECO:0000313" key="11">
    <source>
        <dbReference type="EMBL" id="GGH99410.1"/>
    </source>
</evidence>
<evidence type="ECO:0000256" key="10">
    <source>
        <dbReference type="SAM" id="Phobius"/>
    </source>
</evidence>
<evidence type="ECO:0000256" key="6">
    <source>
        <dbReference type="ARBA" id="ARBA00022989"/>
    </source>
</evidence>
<evidence type="ECO:0000313" key="12">
    <source>
        <dbReference type="EMBL" id="NHK28751.1"/>
    </source>
</evidence>
<dbReference type="InterPro" id="IPR050222">
    <property type="entry name" value="MATE_MdtK"/>
</dbReference>
<keyword evidence="14" id="KW-1185">Reference proteome</keyword>
<dbReference type="PIRSF" id="PIRSF006603">
    <property type="entry name" value="DinF"/>
    <property type="match status" value="1"/>
</dbReference>
<dbReference type="Proteomes" id="UP000621856">
    <property type="component" value="Unassembled WGS sequence"/>
</dbReference>
<keyword evidence="7" id="KW-0406">Ion transport</keyword>
<feature type="transmembrane region" description="Helical" evidence="10">
    <location>
        <begin position="219"/>
        <end position="243"/>
    </location>
</feature>
<dbReference type="NCBIfam" id="TIGR00797">
    <property type="entry name" value="matE"/>
    <property type="match status" value="1"/>
</dbReference>
<dbReference type="GO" id="GO:0006811">
    <property type="term" value="P:monoatomic ion transport"/>
    <property type="evidence" value="ECO:0007669"/>
    <property type="project" value="UniProtKB-KW"/>
</dbReference>
<feature type="transmembrane region" description="Helical" evidence="10">
    <location>
        <begin position="159"/>
        <end position="176"/>
    </location>
</feature>
<feature type="transmembrane region" description="Helical" evidence="10">
    <location>
        <begin position="121"/>
        <end position="139"/>
    </location>
</feature>
<feature type="transmembrane region" description="Helical" evidence="10">
    <location>
        <begin position="452"/>
        <end position="472"/>
    </location>
</feature>
<evidence type="ECO:0000256" key="8">
    <source>
        <dbReference type="ARBA" id="ARBA00023136"/>
    </source>
</evidence>
<feature type="transmembrane region" description="Helical" evidence="10">
    <location>
        <begin position="188"/>
        <end position="207"/>
    </location>
</feature>
<feature type="transmembrane region" description="Helical" evidence="10">
    <location>
        <begin position="300"/>
        <end position="320"/>
    </location>
</feature>
<evidence type="ECO:0000256" key="9">
    <source>
        <dbReference type="ARBA" id="ARBA00031636"/>
    </source>
</evidence>
<feature type="transmembrane region" description="Helical" evidence="10">
    <location>
        <begin position="264"/>
        <end position="288"/>
    </location>
</feature>
<feature type="transmembrane region" description="Helical" evidence="10">
    <location>
        <begin position="44"/>
        <end position="68"/>
    </location>
</feature>
<reference evidence="12 14" key="2">
    <citation type="submission" date="2020-02" db="EMBL/GenBank/DDBJ databases">
        <title>Genome sequence of Parvularcula flava strain NH6-79.</title>
        <authorList>
            <person name="Abdul Karim M.H."/>
            <person name="Lam M.Q."/>
            <person name="Chen S.J."/>
            <person name="Yahya A."/>
            <person name="Shahir S."/>
            <person name="Shamsir M.S."/>
            <person name="Chong C.S."/>
        </authorList>
    </citation>
    <scope>NUCLEOTIDE SEQUENCE [LARGE SCALE GENOMIC DNA]</scope>
    <source>
        <strain evidence="12 14">NH6-79</strain>
    </source>
</reference>
<dbReference type="EMBL" id="BMGZ01000002">
    <property type="protein sequence ID" value="GGH99410.1"/>
    <property type="molecule type" value="Genomic_DNA"/>
</dbReference>
<keyword evidence="2" id="KW-0813">Transport</keyword>
<dbReference type="InterPro" id="IPR002528">
    <property type="entry name" value="MATE_fam"/>
</dbReference>
<evidence type="ECO:0000256" key="3">
    <source>
        <dbReference type="ARBA" id="ARBA00022449"/>
    </source>
</evidence>
<dbReference type="InterPro" id="IPR048279">
    <property type="entry name" value="MdtK-like"/>
</dbReference>
<organism evidence="11 13">
    <name type="scientific">Aquisalinus luteolus</name>
    <dbReference type="NCBI Taxonomy" id="1566827"/>
    <lineage>
        <taxon>Bacteria</taxon>
        <taxon>Pseudomonadati</taxon>
        <taxon>Pseudomonadota</taxon>
        <taxon>Alphaproteobacteria</taxon>
        <taxon>Parvularculales</taxon>
        <taxon>Parvularculaceae</taxon>
        <taxon>Aquisalinus</taxon>
    </lineage>
</organism>
<accession>A0A8J3ERH6</accession>
<evidence type="ECO:0000256" key="2">
    <source>
        <dbReference type="ARBA" id="ARBA00022448"/>
    </source>
</evidence>
<dbReference type="Pfam" id="PF01554">
    <property type="entry name" value="MatE"/>
    <property type="match status" value="2"/>
</dbReference>
<feature type="transmembrane region" description="Helical" evidence="10">
    <location>
        <begin position="80"/>
        <end position="100"/>
    </location>
</feature>
<dbReference type="Proteomes" id="UP000818603">
    <property type="component" value="Unassembled WGS sequence"/>
</dbReference>
<keyword evidence="5 10" id="KW-0812">Transmembrane</keyword>
<evidence type="ECO:0000256" key="4">
    <source>
        <dbReference type="ARBA" id="ARBA00022475"/>
    </source>
</evidence>
<dbReference type="GO" id="GO:0005886">
    <property type="term" value="C:plasma membrane"/>
    <property type="evidence" value="ECO:0007669"/>
    <property type="project" value="UniProtKB-SubCell"/>
</dbReference>
<feature type="transmembrane region" description="Helical" evidence="10">
    <location>
        <begin position="422"/>
        <end position="440"/>
    </location>
</feature>
<keyword evidence="8 10" id="KW-0472">Membrane</keyword>
<dbReference type="RefSeq" id="WP_155141014.1">
    <property type="nucleotide sequence ID" value="NZ_BMGZ01000002.1"/>
</dbReference>
<dbReference type="EMBL" id="VCJR02000002">
    <property type="protein sequence ID" value="NHK28751.1"/>
    <property type="molecule type" value="Genomic_DNA"/>
</dbReference>
<dbReference type="PANTHER" id="PTHR43298">
    <property type="entry name" value="MULTIDRUG RESISTANCE PROTEIN NORM-RELATED"/>
    <property type="match status" value="1"/>
</dbReference>
<evidence type="ECO:0000313" key="14">
    <source>
        <dbReference type="Proteomes" id="UP000818603"/>
    </source>
</evidence>
<evidence type="ECO:0000313" key="13">
    <source>
        <dbReference type="Proteomes" id="UP000621856"/>
    </source>
</evidence>
<protein>
    <recommendedName>
        <fullName evidence="9">Multidrug-efflux transporter</fullName>
    </recommendedName>
</protein>
<comment type="caution">
    <text evidence="11">The sequence shown here is derived from an EMBL/GenBank/DDBJ whole genome shotgun (WGS) entry which is preliminary data.</text>
</comment>
<dbReference type="GO" id="GO:0015297">
    <property type="term" value="F:antiporter activity"/>
    <property type="evidence" value="ECO:0007669"/>
    <property type="project" value="UniProtKB-KW"/>
</dbReference>
<evidence type="ECO:0000256" key="5">
    <source>
        <dbReference type="ARBA" id="ARBA00022692"/>
    </source>
</evidence>
<gene>
    <name evidence="12" type="ORF">FF098_012595</name>
    <name evidence="11" type="ORF">GCM10011355_25300</name>
</gene>
<keyword evidence="6 10" id="KW-1133">Transmembrane helix</keyword>
<keyword evidence="4" id="KW-1003">Cell membrane</keyword>
<feature type="transmembrane region" description="Helical" evidence="10">
    <location>
        <begin position="340"/>
        <end position="363"/>
    </location>
</feature>
<dbReference type="GO" id="GO:0042910">
    <property type="term" value="F:xenobiotic transmembrane transporter activity"/>
    <property type="evidence" value="ECO:0007669"/>
    <property type="project" value="InterPro"/>
</dbReference>
<name>A0A8J3ERH6_9PROT</name>
<reference evidence="11" key="1">
    <citation type="journal article" date="2014" name="Int. J. Syst. Evol. Microbiol.">
        <title>Complete genome sequence of Corynebacterium casei LMG S-19264T (=DSM 44701T), isolated from a smear-ripened cheese.</title>
        <authorList>
            <consortium name="US DOE Joint Genome Institute (JGI-PGF)"/>
            <person name="Walter F."/>
            <person name="Albersmeier A."/>
            <person name="Kalinowski J."/>
            <person name="Ruckert C."/>
        </authorList>
    </citation>
    <scope>NUCLEOTIDE SEQUENCE</scope>
    <source>
        <strain evidence="11">CGMCC 1.14984</strain>
    </source>
</reference>
<sequence length="480" mass="52212">MDYQGKEQDSRSDDAGASESRRLPLFRLAPGSDWLVELGATLRLAWPLIIAQLAQMAIFTTDTLMMGWLGPEFLATGTLAVAYLHPLFVFGFGLLFALSPMMAQALGARQFRNVRRTARQGFWAALVMSAVIIPVLWQVRPLLGLTGQTEQTLAMAETYVHTAVFSIVPMLFFAVLRTLVSVHGETRIVLIITIAGIAVNALGNYTLMFGNFGAPRLELLGAAISTVTVNTVMLLMLLAYVQLRRRFRRYHIFARFWRPDWQRFRQIFTLGLPIGLQSMAEVGLFAAAAMMMGRIGTDELAAHAIALQLAALAFMIPFGLSQATTIRVGLAFGEGRRAGIGIAGWASYIVAMSVMSVTALIFWQMPEPLIHLFLNPAAPENAVPIALAAGYLGIAALFQLVDGAQVVAGAALRGLSDTTVPMVIALVGYWLVGMPLSFWLGFHTPLEGMGVWYGLAAGLAFVAVVLTGRFILRDRFGLVS</sequence>
<reference evidence="11" key="3">
    <citation type="submission" date="2020-09" db="EMBL/GenBank/DDBJ databases">
        <authorList>
            <person name="Sun Q."/>
            <person name="Zhou Y."/>
        </authorList>
    </citation>
    <scope>NUCLEOTIDE SEQUENCE</scope>
    <source>
        <strain evidence="11">CGMCC 1.14984</strain>
    </source>
</reference>
<evidence type="ECO:0000256" key="7">
    <source>
        <dbReference type="ARBA" id="ARBA00023065"/>
    </source>
</evidence>
<comment type="subcellular location">
    <subcellularLocation>
        <location evidence="1">Cell inner membrane</location>
        <topology evidence="1">Multi-pass membrane protein</topology>
    </subcellularLocation>
</comment>